<dbReference type="Proteomes" id="UP000827724">
    <property type="component" value="Unassembled WGS sequence"/>
</dbReference>
<feature type="region of interest" description="Disordered" evidence="1">
    <location>
        <begin position="183"/>
        <end position="215"/>
    </location>
</feature>
<keyword evidence="3" id="KW-1185">Reference proteome</keyword>
<protein>
    <submittedName>
        <fullName evidence="2">Uncharacterized protein</fullName>
    </submittedName>
</protein>
<dbReference type="OrthoDB" id="5226162at2759"/>
<gene>
    <name evidence="2" type="ORF">Trco_007015</name>
</gene>
<evidence type="ECO:0000313" key="3">
    <source>
        <dbReference type="Proteomes" id="UP000827724"/>
    </source>
</evidence>
<comment type="caution">
    <text evidence="2">The sequence shown here is derived from an EMBL/GenBank/DDBJ whole genome shotgun (WGS) entry which is preliminary data.</text>
</comment>
<feature type="compositionally biased region" description="Low complexity" evidence="1">
    <location>
        <begin position="188"/>
        <end position="210"/>
    </location>
</feature>
<sequence>MPIFSGLGQRRGSKPRDLHIRKISFSGCSLSSDSDRSFSSDSSTSTIRAHTPRLASSSGTAASFDAFSIHSAFQPPKRLHDRPFILTDRQHYEPAATFYDSEDAEGSDLEGSERDFDGEDEDLPQFIMELPHASPVSHHDYDAADEPQDYFFMHVRNRKRPSLPQSRWSDSTIASTVSSLDDLTPVTSMSEPASSSAMADAEEAGAAGESTPGRLAAITTVPKRPTFKAVDSFEEYVRRGGWKRRGIVFNREDMDTYESR</sequence>
<evidence type="ECO:0000313" key="2">
    <source>
        <dbReference type="EMBL" id="KAH6605308.1"/>
    </source>
</evidence>
<feature type="region of interest" description="Disordered" evidence="1">
    <location>
        <begin position="27"/>
        <end position="59"/>
    </location>
</feature>
<reference evidence="2" key="1">
    <citation type="submission" date="2021-08" db="EMBL/GenBank/DDBJ databases">
        <title>Chromosome-Level Trichoderma cornu-damae using Hi-C Data.</title>
        <authorList>
            <person name="Kim C.S."/>
        </authorList>
    </citation>
    <scope>NUCLEOTIDE SEQUENCE</scope>
    <source>
        <strain evidence="2">KA19-0412C</strain>
    </source>
</reference>
<proteinExistence type="predicted"/>
<accession>A0A9P8QME3</accession>
<dbReference type="EMBL" id="JAIWOZ010000005">
    <property type="protein sequence ID" value="KAH6605308.1"/>
    <property type="molecule type" value="Genomic_DNA"/>
</dbReference>
<name>A0A9P8QME3_9HYPO</name>
<dbReference type="AlphaFoldDB" id="A0A9P8QME3"/>
<evidence type="ECO:0000256" key="1">
    <source>
        <dbReference type="SAM" id="MobiDB-lite"/>
    </source>
</evidence>
<organism evidence="2 3">
    <name type="scientific">Trichoderma cornu-damae</name>
    <dbReference type="NCBI Taxonomy" id="654480"/>
    <lineage>
        <taxon>Eukaryota</taxon>
        <taxon>Fungi</taxon>
        <taxon>Dikarya</taxon>
        <taxon>Ascomycota</taxon>
        <taxon>Pezizomycotina</taxon>
        <taxon>Sordariomycetes</taxon>
        <taxon>Hypocreomycetidae</taxon>
        <taxon>Hypocreales</taxon>
        <taxon>Hypocreaceae</taxon>
        <taxon>Trichoderma</taxon>
    </lineage>
</organism>